<name>A0A1H0VLZ0_HALAD</name>
<dbReference type="STRING" id="240303.SAMN05421677_1395"/>
<dbReference type="NCBIfam" id="TIGR02728">
    <property type="entry name" value="spore_gerQ"/>
    <property type="match status" value="1"/>
</dbReference>
<evidence type="ECO:0000256" key="1">
    <source>
        <dbReference type="SAM" id="MobiDB-lite"/>
    </source>
</evidence>
<dbReference type="AlphaFoldDB" id="A0A1H0VLZ0"/>
<sequence>MAQKKPQMGGQGQGQGQGQPMYGGQSSPYYGQHPYMQYYPSAQMPIQGTQPPQGQQGGLQVPQMQQAQSKGVNPPNMLPSEESYIENILRLNAGKPATVYMTFENNDQWNAKVFKGIVEAAGRDHIILSDPQTGKRYLLLMVYLDYITFDEEINYNYPYGGGQGMGNYQPR</sequence>
<dbReference type="PIRSF" id="PIRSF038931">
    <property type="entry name" value="GerQ"/>
    <property type="match status" value="1"/>
</dbReference>
<dbReference type="EMBL" id="FNIZ01000039">
    <property type="protein sequence ID" value="SDP79612.1"/>
    <property type="molecule type" value="Genomic_DNA"/>
</dbReference>
<gene>
    <name evidence="2" type="ORF">SAMN05421677_1395</name>
</gene>
<feature type="compositionally biased region" description="Low complexity" evidence="1">
    <location>
        <begin position="43"/>
        <end position="68"/>
    </location>
</feature>
<reference evidence="3" key="1">
    <citation type="submission" date="2016-10" db="EMBL/GenBank/DDBJ databases">
        <authorList>
            <person name="Varghese N."/>
            <person name="Submissions S."/>
        </authorList>
    </citation>
    <scope>NUCLEOTIDE SEQUENCE [LARGE SCALE GENOMIC DNA]</scope>
    <source>
        <strain evidence="3">CGMCC 1.3703</strain>
    </source>
</reference>
<feature type="region of interest" description="Disordered" evidence="1">
    <location>
        <begin position="43"/>
        <end position="79"/>
    </location>
</feature>
<evidence type="ECO:0000313" key="3">
    <source>
        <dbReference type="Proteomes" id="UP000198860"/>
    </source>
</evidence>
<keyword evidence="3" id="KW-1185">Reference proteome</keyword>
<dbReference type="Proteomes" id="UP000198860">
    <property type="component" value="Unassembled WGS sequence"/>
</dbReference>
<protein>
    <submittedName>
        <fullName evidence="2">Spore germination protein Q</fullName>
    </submittedName>
</protein>
<dbReference type="InterPro" id="IPR014099">
    <property type="entry name" value="Spore_coat_GerQ"/>
</dbReference>
<dbReference type="Pfam" id="PF09671">
    <property type="entry name" value="Spore_GerQ"/>
    <property type="match status" value="1"/>
</dbReference>
<organism evidence="2 3">
    <name type="scientific">Halobacillus aidingensis</name>
    <dbReference type="NCBI Taxonomy" id="240303"/>
    <lineage>
        <taxon>Bacteria</taxon>
        <taxon>Bacillati</taxon>
        <taxon>Bacillota</taxon>
        <taxon>Bacilli</taxon>
        <taxon>Bacillales</taxon>
        <taxon>Bacillaceae</taxon>
        <taxon>Halobacillus</taxon>
    </lineage>
</organism>
<accession>A0A1H0VLZ0</accession>
<feature type="region of interest" description="Disordered" evidence="1">
    <location>
        <begin position="1"/>
        <end position="29"/>
    </location>
</feature>
<evidence type="ECO:0000313" key="2">
    <source>
        <dbReference type="EMBL" id="SDP79612.1"/>
    </source>
</evidence>
<proteinExistence type="predicted"/>